<dbReference type="GO" id="GO:0016020">
    <property type="term" value="C:membrane"/>
    <property type="evidence" value="ECO:0007669"/>
    <property type="project" value="TreeGrafter"/>
</dbReference>
<dbReference type="SUPFAM" id="SSF47616">
    <property type="entry name" value="GST C-terminal domain-like"/>
    <property type="match status" value="1"/>
</dbReference>
<dbReference type="EMBL" id="JWZT01001596">
    <property type="protein sequence ID" value="KII71905.1"/>
    <property type="molecule type" value="Genomic_DNA"/>
</dbReference>
<reference evidence="1 2" key="1">
    <citation type="journal article" date="2014" name="Genome Biol. Evol.">
        <title>The genome of the myxosporean Thelohanellus kitauei shows adaptations to nutrient acquisition within its fish host.</title>
        <authorList>
            <person name="Yang Y."/>
            <person name="Xiong J."/>
            <person name="Zhou Z."/>
            <person name="Huo F."/>
            <person name="Miao W."/>
            <person name="Ran C."/>
            <person name="Liu Y."/>
            <person name="Zhang J."/>
            <person name="Feng J."/>
            <person name="Wang M."/>
            <person name="Wang M."/>
            <person name="Wang L."/>
            <person name="Yao B."/>
        </authorList>
    </citation>
    <scope>NUCLEOTIDE SEQUENCE [LARGE SCALE GENOMIC DNA]</scope>
    <source>
        <strain evidence="1">Wuqing</strain>
    </source>
</reference>
<accession>A0A0C2N6I1</accession>
<keyword evidence="1" id="KW-0808">Transferase</keyword>
<dbReference type="AlphaFoldDB" id="A0A0C2N6I1"/>
<evidence type="ECO:0000313" key="2">
    <source>
        <dbReference type="Proteomes" id="UP000031668"/>
    </source>
</evidence>
<dbReference type="PANTHER" id="PTHR43920:SF5">
    <property type="entry name" value="CHLORIDE INTRACELLULAR CHANNEL CLIC"/>
    <property type="match status" value="1"/>
</dbReference>
<dbReference type="InterPro" id="IPR036282">
    <property type="entry name" value="Glutathione-S-Trfase_C_sf"/>
</dbReference>
<dbReference type="GO" id="GO:0005737">
    <property type="term" value="C:cytoplasm"/>
    <property type="evidence" value="ECO:0007669"/>
    <property type="project" value="TreeGrafter"/>
</dbReference>
<name>A0A0C2N6I1_THEKT</name>
<organism evidence="1 2">
    <name type="scientific">Thelohanellus kitauei</name>
    <name type="common">Myxosporean</name>
    <dbReference type="NCBI Taxonomy" id="669202"/>
    <lineage>
        <taxon>Eukaryota</taxon>
        <taxon>Metazoa</taxon>
        <taxon>Cnidaria</taxon>
        <taxon>Myxozoa</taxon>
        <taxon>Myxosporea</taxon>
        <taxon>Bivalvulida</taxon>
        <taxon>Platysporina</taxon>
        <taxon>Myxobolidae</taxon>
        <taxon>Thelohanellus</taxon>
    </lineage>
</organism>
<evidence type="ECO:0000313" key="1">
    <source>
        <dbReference type="EMBL" id="KII71905.1"/>
    </source>
</evidence>
<sequence length="224" mass="26374">MKVKLIVKGDDFTGQMSPDIISMRMGYFFYFKKAEVTIFPVTNKNQKEVINDVITGKKFPICYDEESGKYSDDLLEIERFYEKEYPEISLSCSDKLQNLCGHIFTNFLRYINNRNDSYLKRIQQDLVIYEEKLEESGGPYLNGEDPCLADCIIFPKIYHIKQFFEISKLFDIIPQESLPNLYCYYKMMIGLPNSDHLKSDVDSFIHYYRTKGVPPNLLKKQHKN</sequence>
<comment type="caution">
    <text evidence="1">The sequence shown here is derived from an EMBL/GenBank/DDBJ whole genome shotgun (WGS) entry which is preliminary data.</text>
</comment>
<gene>
    <name evidence="1" type="ORF">RF11_06686</name>
</gene>
<dbReference type="OrthoDB" id="1935530at2759"/>
<keyword evidence="2" id="KW-1185">Reference proteome</keyword>
<proteinExistence type="predicted"/>
<protein>
    <submittedName>
        <fullName evidence="1">Glutathione S-transferase DHAR2</fullName>
    </submittedName>
</protein>
<dbReference type="GO" id="GO:0005254">
    <property type="term" value="F:chloride channel activity"/>
    <property type="evidence" value="ECO:0007669"/>
    <property type="project" value="TreeGrafter"/>
</dbReference>
<dbReference type="PANTHER" id="PTHR43920">
    <property type="entry name" value="CHLORIDE INTRACELLULAR CHANNEL, ISOFORM A"/>
    <property type="match status" value="1"/>
</dbReference>
<dbReference type="Proteomes" id="UP000031668">
    <property type="component" value="Unassembled WGS sequence"/>
</dbReference>
<dbReference type="Gene3D" id="1.20.1050.10">
    <property type="match status" value="1"/>
</dbReference>
<dbReference type="GO" id="GO:0016740">
    <property type="term" value="F:transferase activity"/>
    <property type="evidence" value="ECO:0007669"/>
    <property type="project" value="UniProtKB-KW"/>
</dbReference>